<proteinExistence type="predicted"/>
<evidence type="ECO:0000313" key="3">
    <source>
        <dbReference type="Proteomes" id="UP001610444"/>
    </source>
</evidence>
<protein>
    <submittedName>
        <fullName evidence="2">Uncharacterized protein</fullName>
    </submittedName>
</protein>
<dbReference type="EMBL" id="JBFXLR010000001">
    <property type="protein sequence ID" value="KAL2861514.1"/>
    <property type="molecule type" value="Genomic_DNA"/>
</dbReference>
<keyword evidence="3" id="KW-1185">Reference proteome</keyword>
<reference evidence="2 3" key="1">
    <citation type="submission" date="2024-07" db="EMBL/GenBank/DDBJ databases">
        <title>Section-level genome sequencing and comparative genomics of Aspergillus sections Usti and Cavernicolus.</title>
        <authorList>
            <consortium name="Lawrence Berkeley National Laboratory"/>
            <person name="Nybo J.L."/>
            <person name="Vesth T.C."/>
            <person name="Theobald S."/>
            <person name="Frisvad J.C."/>
            <person name="Larsen T.O."/>
            <person name="Kjaerboelling I."/>
            <person name="Rothschild-Mancinelli K."/>
            <person name="Lyhne E.K."/>
            <person name="Kogle M.E."/>
            <person name="Barry K."/>
            <person name="Clum A."/>
            <person name="Na H."/>
            <person name="Ledsgaard L."/>
            <person name="Lin J."/>
            <person name="Lipzen A."/>
            <person name="Kuo A."/>
            <person name="Riley R."/>
            <person name="Mondo S."/>
            <person name="LaButti K."/>
            <person name="Haridas S."/>
            <person name="Pangalinan J."/>
            <person name="Salamov A.A."/>
            <person name="Simmons B.A."/>
            <person name="Magnuson J.K."/>
            <person name="Chen J."/>
            <person name="Drula E."/>
            <person name="Henrissat B."/>
            <person name="Wiebenga A."/>
            <person name="Lubbers R.J."/>
            <person name="Gomes A.C."/>
            <person name="Macurrencykelacurrency M.R."/>
            <person name="Stajich J."/>
            <person name="Grigoriev I.V."/>
            <person name="Mortensen U.H."/>
            <person name="De vries R.P."/>
            <person name="Baker S.E."/>
            <person name="Andersen M.R."/>
        </authorList>
    </citation>
    <scope>NUCLEOTIDE SEQUENCE [LARGE SCALE GENOMIC DNA]</scope>
    <source>
        <strain evidence="2 3">CBS 756.74</strain>
    </source>
</reference>
<keyword evidence="1" id="KW-1133">Transmembrane helix</keyword>
<organism evidence="2 3">
    <name type="scientific">Aspergillus pseudodeflectus</name>
    <dbReference type="NCBI Taxonomy" id="176178"/>
    <lineage>
        <taxon>Eukaryota</taxon>
        <taxon>Fungi</taxon>
        <taxon>Dikarya</taxon>
        <taxon>Ascomycota</taxon>
        <taxon>Pezizomycotina</taxon>
        <taxon>Eurotiomycetes</taxon>
        <taxon>Eurotiomycetidae</taxon>
        <taxon>Eurotiales</taxon>
        <taxon>Aspergillaceae</taxon>
        <taxon>Aspergillus</taxon>
        <taxon>Aspergillus subgen. Nidulantes</taxon>
    </lineage>
</organism>
<dbReference type="RefSeq" id="XP_070905604.1">
    <property type="nucleotide sequence ID" value="XM_071038030.1"/>
</dbReference>
<keyword evidence="1" id="KW-0472">Membrane</keyword>
<evidence type="ECO:0000313" key="2">
    <source>
        <dbReference type="EMBL" id="KAL2861514.1"/>
    </source>
</evidence>
<dbReference type="GeneID" id="98153194"/>
<evidence type="ECO:0000256" key="1">
    <source>
        <dbReference type="SAM" id="Phobius"/>
    </source>
</evidence>
<comment type="caution">
    <text evidence="2">The sequence shown here is derived from an EMBL/GenBank/DDBJ whole genome shotgun (WGS) entry which is preliminary data.</text>
</comment>
<feature type="transmembrane region" description="Helical" evidence="1">
    <location>
        <begin position="38"/>
        <end position="55"/>
    </location>
</feature>
<accession>A0ABR4LAF0</accession>
<gene>
    <name evidence="2" type="ORF">BJX68DRAFT_222733</name>
</gene>
<dbReference type="Proteomes" id="UP001610444">
    <property type="component" value="Unassembled WGS sequence"/>
</dbReference>
<sequence length="65" mass="8031">MLRYRMDCTTYVCPQEQYQKRPSALLYQFRVRNRKRKPLNLILLLLMILLLNRMREKKNQETDQG</sequence>
<keyword evidence="1" id="KW-0812">Transmembrane</keyword>
<name>A0ABR4LAF0_9EURO</name>